<sequence length="200" mass="22676">MAMKFLPIHRSMAKLLKAGHTVVHNGKGNRQGMKAIIKAVRPDQVIGFVKVKYCSTGATQEYSREWFLDNFYLFVGDIDKMGGYFNGKPFITKYSKYACTNSQLKKRQHTHAEVKALVEATEEGYTSIITDKKEEEDLDRVGTYMVLDNDGKWLGTHKTQRLAEVAASGIVKKDNKLVRIVQHVADVKPRVIVEADIERK</sequence>
<proteinExistence type="predicted"/>
<keyword evidence="2" id="KW-1185">Reference proteome</keyword>
<organism evidence="1 2">
    <name type="scientific">Vibrio phage Vc1</name>
    <dbReference type="NCBI Taxonomy" id="1480731"/>
    <lineage>
        <taxon>Viruses</taxon>
        <taxon>Duplodnaviria</taxon>
        <taxon>Heunggongvirae</taxon>
        <taxon>Uroviricota</taxon>
        <taxon>Caudoviricetes</taxon>
        <taxon>Drexlerviridae</taxon>
        <taxon>Jhansiroadvirus</taxon>
        <taxon>Jhansiroadvirus gwaliVC1</taxon>
    </lineage>
</organism>
<reference evidence="1 2" key="1">
    <citation type="submission" date="2014-02" db="EMBL/GenBank/DDBJ databases">
        <title>The complete genome of the phage of Vibrio sp. which is highly homologous to Vibro cyclitrophicus was sequenced and analyzed.</title>
        <authorList>
            <person name="Li Z."/>
            <person name="Xu Y."/>
            <person name="Zhang J."/>
        </authorList>
    </citation>
    <scope>NUCLEOTIDE SEQUENCE [LARGE SCALE GENOMIC DNA]</scope>
    <source>
        <strain evidence="1">Phi-Vc1</strain>
    </source>
</reference>
<dbReference type="Proteomes" id="UP000019741">
    <property type="component" value="Segment"/>
</dbReference>
<name>X2L0D3_9CAUD</name>
<dbReference type="EMBL" id="KJ502657">
    <property type="protein sequence ID" value="AHN84684.1"/>
    <property type="molecule type" value="Genomic_DNA"/>
</dbReference>
<gene>
    <name evidence="1" type="ORF">PV_033</name>
</gene>
<evidence type="ECO:0000313" key="2">
    <source>
        <dbReference type="Proteomes" id="UP000019741"/>
    </source>
</evidence>
<protein>
    <submittedName>
        <fullName evidence="1">Uncharacterized protein</fullName>
    </submittedName>
</protein>
<accession>X2L0D3</accession>
<evidence type="ECO:0000313" key="1">
    <source>
        <dbReference type="EMBL" id="AHN84684.1"/>
    </source>
</evidence>